<evidence type="ECO:0000259" key="7">
    <source>
        <dbReference type="PROSITE" id="PS51898"/>
    </source>
</evidence>
<dbReference type="CDD" id="cd00798">
    <property type="entry name" value="INT_XerDC_C"/>
    <property type="match status" value="1"/>
</dbReference>
<dbReference type="NCBIfam" id="NF001399">
    <property type="entry name" value="PRK00283.1"/>
    <property type="match status" value="1"/>
</dbReference>
<evidence type="ECO:0000256" key="6">
    <source>
        <dbReference type="PROSITE-ProRule" id="PRU01248"/>
    </source>
</evidence>
<evidence type="ECO:0000313" key="9">
    <source>
        <dbReference type="EMBL" id="MVB12954.1"/>
    </source>
</evidence>
<dbReference type="EMBL" id="CP060286">
    <property type="protein sequence ID" value="QNK41225.1"/>
    <property type="molecule type" value="Genomic_DNA"/>
</dbReference>
<evidence type="ECO:0000256" key="3">
    <source>
        <dbReference type="ARBA" id="ARBA00022908"/>
    </source>
</evidence>
<dbReference type="GO" id="GO:0006310">
    <property type="term" value="P:DNA recombination"/>
    <property type="evidence" value="ECO:0007669"/>
    <property type="project" value="UniProtKB-KW"/>
</dbReference>
<keyword evidence="3" id="KW-0229">DNA integration</keyword>
<dbReference type="Gene3D" id="1.10.443.10">
    <property type="entry name" value="Intergrase catalytic core"/>
    <property type="match status" value="1"/>
</dbReference>
<dbReference type="InterPro" id="IPR044068">
    <property type="entry name" value="CB"/>
</dbReference>
<proteinExistence type="inferred from homology"/>
<comment type="similarity">
    <text evidence="2">Belongs to the 'phage' integrase family.</text>
</comment>
<dbReference type="PROSITE" id="PS51898">
    <property type="entry name" value="TYR_RECOMBINASE"/>
    <property type="match status" value="1"/>
</dbReference>
<dbReference type="InterPro" id="IPR050090">
    <property type="entry name" value="Tyrosine_recombinase_XerCD"/>
</dbReference>
<keyword evidence="4 6" id="KW-0238">DNA-binding</keyword>
<evidence type="ECO:0000313" key="12">
    <source>
        <dbReference type="Proteomes" id="UP000515909"/>
    </source>
</evidence>
<dbReference type="AlphaFoldDB" id="A0A6N8I4H7"/>
<accession>A0A6N8I4H7</accession>
<dbReference type="KEGG" id="cfem:HCR03_02655"/>
<keyword evidence="11" id="KW-1185">Reference proteome</keyword>
<dbReference type="InterPro" id="IPR011010">
    <property type="entry name" value="DNA_brk_join_enz"/>
</dbReference>
<evidence type="ECO:0000256" key="4">
    <source>
        <dbReference type="ARBA" id="ARBA00023125"/>
    </source>
</evidence>
<organism evidence="9 11">
    <name type="scientific">Caproicibacter fermentans</name>
    <dbReference type="NCBI Taxonomy" id="2576756"/>
    <lineage>
        <taxon>Bacteria</taxon>
        <taxon>Bacillati</taxon>
        <taxon>Bacillota</taxon>
        <taxon>Clostridia</taxon>
        <taxon>Eubacteriales</taxon>
        <taxon>Acutalibacteraceae</taxon>
        <taxon>Caproicibacter</taxon>
    </lineage>
</organism>
<sequence length="297" mass="33575">MKDFCSSFSDYLVNQKSVSANTLESYVRDVEHFISYLTQNGRDDPASVDADQINSYIKDMKQNKKSDATITRNIASIRCFYQYMVLFGYTTVNPAKAIHLEKIEKKFPQILSGKEIELLLSQPDTREPKGCRDKAMLELLYATGIRATELVDLDIGSINLRTGMLRCSTARSERVIPVYPTAISAISDYIVRVRSHMITPAGGQALFVNLNGRRLTRQGFWKIVKGYAEQAKIVKEITPHTLRHSFALHLLENGAELKDIQAMMGHADISSTQVYVHLLNDHCKEVYNQCHPRAKLG</sequence>
<comment type="function">
    <text evidence="1">Site-specific tyrosine recombinase, which acts by catalyzing the cutting and rejoining of the recombining DNA molecules.</text>
</comment>
<dbReference type="InterPro" id="IPR004107">
    <property type="entry name" value="Integrase_SAM-like_N"/>
</dbReference>
<dbReference type="GO" id="GO:0015074">
    <property type="term" value="P:DNA integration"/>
    <property type="evidence" value="ECO:0007669"/>
    <property type="project" value="UniProtKB-KW"/>
</dbReference>
<dbReference type="GO" id="GO:0003677">
    <property type="term" value="F:DNA binding"/>
    <property type="evidence" value="ECO:0007669"/>
    <property type="project" value="UniProtKB-UniRule"/>
</dbReference>
<accession>A0A7G8TC84</accession>
<dbReference type="InterPro" id="IPR010998">
    <property type="entry name" value="Integrase_recombinase_N"/>
</dbReference>
<dbReference type="Pfam" id="PF02899">
    <property type="entry name" value="Phage_int_SAM_1"/>
    <property type="match status" value="1"/>
</dbReference>
<dbReference type="Proteomes" id="UP000515909">
    <property type="component" value="Chromosome"/>
</dbReference>
<dbReference type="OrthoDB" id="9801717at2"/>
<protein>
    <submittedName>
        <fullName evidence="9 10">Tyrosine recombinase</fullName>
    </submittedName>
</protein>
<evidence type="ECO:0000313" key="11">
    <source>
        <dbReference type="Proteomes" id="UP000469440"/>
    </source>
</evidence>
<dbReference type="PROSITE" id="PS51900">
    <property type="entry name" value="CB"/>
    <property type="match status" value="1"/>
</dbReference>
<evidence type="ECO:0000256" key="1">
    <source>
        <dbReference type="ARBA" id="ARBA00003283"/>
    </source>
</evidence>
<dbReference type="InterPro" id="IPR002104">
    <property type="entry name" value="Integrase_catalytic"/>
</dbReference>
<evidence type="ECO:0000313" key="10">
    <source>
        <dbReference type="EMBL" id="QNK41225.1"/>
    </source>
</evidence>
<dbReference type="PANTHER" id="PTHR30349">
    <property type="entry name" value="PHAGE INTEGRASE-RELATED"/>
    <property type="match status" value="1"/>
</dbReference>
<dbReference type="Gene3D" id="1.10.150.130">
    <property type="match status" value="1"/>
</dbReference>
<evidence type="ECO:0000256" key="2">
    <source>
        <dbReference type="ARBA" id="ARBA00008857"/>
    </source>
</evidence>
<keyword evidence="5" id="KW-0233">DNA recombination</keyword>
<dbReference type="EMBL" id="VWXL01000108">
    <property type="protein sequence ID" value="MVB12954.1"/>
    <property type="molecule type" value="Genomic_DNA"/>
</dbReference>
<feature type="domain" description="Core-binding (CB)" evidence="8">
    <location>
        <begin position="1"/>
        <end position="85"/>
    </location>
</feature>
<dbReference type="Proteomes" id="UP000469440">
    <property type="component" value="Unassembled WGS sequence"/>
</dbReference>
<dbReference type="Pfam" id="PF00589">
    <property type="entry name" value="Phage_integrase"/>
    <property type="match status" value="1"/>
</dbReference>
<dbReference type="InterPro" id="IPR013762">
    <property type="entry name" value="Integrase-like_cat_sf"/>
</dbReference>
<feature type="domain" description="Tyr recombinase" evidence="7">
    <location>
        <begin position="106"/>
        <end position="288"/>
    </location>
</feature>
<reference evidence="9 11" key="1">
    <citation type="submission" date="2019-09" db="EMBL/GenBank/DDBJ databases">
        <title>Genome sequence of Clostridium sp. EA1.</title>
        <authorList>
            <person name="Poehlein A."/>
            <person name="Bengelsdorf F.R."/>
            <person name="Daniel R."/>
        </authorList>
    </citation>
    <scope>NUCLEOTIDE SEQUENCE [LARGE SCALE GENOMIC DNA]</scope>
    <source>
        <strain evidence="9 11">EA1</strain>
    </source>
</reference>
<dbReference type="SUPFAM" id="SSF56349">
    <property type="entry name" value="DNA breaking-rejoining enzymes"/>
    <property type="match status" value="1"/>
</dbReference>
<dbReference type="PANTHER" id="PTHR30349:SF81">
    <property type="entry name" value="TYROSINE RECOMBINASE XERC"/>
    <property type="match status" value="1"/>
</dbReference>
<name>A0A6N8I4H7_9FIRM</name>
<dbReference type="RefSeq" id="WP_066644217.1">
    <property type="nucleotide sequence ID" value="NZ_CP060286.1"/>
</dbReference>
<evidence type="ECO:0000259" key="8">
    <source>
        <dbReference type="PROSITE" id="PS51900"/>
    </source>
</evidence>
<reference evidence="10 12" key="2">
    <citation type="submission" date="2020-08" db="EMBL/GenBank/DDBJ databases">
        <title>The isolate Caproiciproducens sp. 7D4C2 produces n-caproate at mildly acidic conditions from hexoses: genome and rBOX comparison with related strains and chain-elongating bacteria.</title>
        <authorList>
            <person name="Esquivel-Elizondo S."/>
            <person name="Bagci C."/>
            <person name="Temovska M."/>
            <person name="Jeon B.S."/>
            <person name="Bessarab I."/>
            <person name="Williams R.B.H."/>
            <person name="Huson D.H."/>
            <person name="Angenent L.T."/>
        </authorList>
    </citation>
    <scope>NUCLEOTIDE SEQUENCE [LARGE SCALE GENOMIC DNA]</scope>
    <source>
        <strain evidence="10 12">7D4C2</strain>
    </source>
</reference>
<evidence type="ECO:0000256" key="5">
    <source>
        <dbReference type="ARBA" id="ARBA00023172"/>
    </source>
</evidence>
<gene>
    <name evidence="9" type="primary">xerD_6</name>
    <name evidence="9" type="ORF">CAFE_37060</name>
    <name evidence="10" type="ORF">HCR03_02655</name>
</gene>